<evidence type="ECO:0000313" key="7">
    <source>
        <dbReference type="Proteomes" id="UP000824082"/>
    </source>
</evidence>
<proteinExistence type="predicted"/>
<dbReference type="Proteomes" id="UP000824082">
    <property type="component" value="Unassembled WGS sequence"/>
</dbReference>
<dbReference type="EMBL" id="DVMX01000132">
    <property type="protein sequence ID" value="HIU42255.1"/>
    <property type="molecule type" value="Genomic_DNA"/>
</dbReference>
<dbReference type="GO" id="GO:0006508">
    <property type="term" value="P:proteolysis"/>
    <property type="evidence" value="ECO:0007669"/>
    <property type="project" value="UniProtKB-KW"/>
</dbReference>
<dbReference type="SUPFAM" id="SSF50494">
    <property type="entry name" value="Trypsin-like serine proteases"/>
    <property type="match status" value="1"/>
</dbReference>
<dbReference type="AlphaFoldDB" id="A0A9D1ISE4"/>
<dbReference type="Pfam" id="PF13180">
    <property type="entry name" value="PDZ_2"/>
    <property type="match status" value="1"/>
</dbReference>
<dbReference type="PANTHER" id="PTHR43343">
    <property type="entry name" value="PEPTIDASE S12"/>
    <property type="match status" value="1"/>
</dbReference>
<feature type="region of interest" description="Disordered" evidence="3">
    <location>
        <begin position="1"/>
        <end position="24"/>
    </location>
</feature>
<comment type="caution">
    <text evidence="6">The sequence shown here is derived from an EMBL/GenBank/DDBJ whole genome shotgun (WGS) entry which is preliminary data.</text>
</comment>
<gene>
    <name evidence="6" type="ORF">IAD19_06845</name>
</gene>
<evidence type="ECO:0000259" key="5">
    <source>
        <dbReference type="SMART" id="SM00228"/>
    </source>
</evidence>
<evidence type="ECO:0000256" key="3">
    <source>
        <dbReference type="SAM" id="MobiDB-lite"/>
    </source>
</evidence>
<dbReference type="InterPro" id="IPR001940">
    <property type="entry name" value="Peptidase_S1C"/>
</dbReference>
<evidence type="ECO:0000256" key="4">
    <source>
        <dbReference type="SAM" id="Phobius"/>
    </source>
</evidence>
<evidence type="ECO:0000256" key="1">
    <source>
        <dbReference type="ARBA" id="ARBA00022670"/>
    </source>
</evidence>
<accession>A0A9D1ISE4</accession>
<keyword evidence="4" id="KW-0472">Membrane</keyword>
<organism evidence="6 7">
    <name type="scientific">Candidatus Egerieicola faecale</name>
    <dbReference type="NCBI Taxonomy" id="2840774"/>
    <lineage>
        <taxon>Bacteria</taxon>
        <taxon>Bacillati</taxon>
        <taxon>Bacillota</taxon>
        <taxon>Clostridia</taxon>
        <taxon>Eubacteriales</taxon>
        <taxon>Oscillospiraceae</taxon>
        <taxon>Oscillospiraceae incertae sedis</taxon>
        <taxon>Candidatus Egerieicola</taxon>
    </lineage>
</organism>
<dbReference type="PANTHER" id="PTHR43343:SF3">
    <property type="entry name" value="PROTEASE DO-LIKE 8, CHLOROPLASTIC"/>
    <property type="match status" value="1"/>
</dbReference>
<keyword evidence="1" id="KW-0645">Protease</keyword>
<dbReference type="Gene3D" id="2.30.42.10">
    <property type="match status" value="1"/>
</dbReference>
<dbReference type="InterPro" id="IPR051201">
    <property type="entry name" value="Chloro_Bact_Ser_Proteases"/>
</dbReference>
<dbReference type="GO" id="GO:0004252">
    <property type="term" value="F:serine-type endopeptidase activity"/>
    <property type="evidence" value="ECO:0007669"/>
    <property type="project" value="InterPro"/>
</dbReference>
<feature type="transmembrane region" description="Helical" evidence="4">
    <location>
        <begin position="63"/>
        <end position="84"/>
    </location>
</feature>
<keyword evidence="4" id="KW-0812">Transmembrane</keyword>
<name>A0A9D1ISE4_9FIRM</name>
<evidence type="ECO:0000256" key="2">
    <source>
        <dbReference type="ARBA" id="ARBA00022801"/>
    </source>
</evidence>
<keyword evidence="4" id="KW-1133">Transmembrane helix</keyword>
<feature type="region of interest" description="Disordered" evidence="3">
    <location>
        <begin position="94"/>
        <end position="117"/>
    </location>
</feature>
<reference evidence="6" key="1">
    <citation type="submission" date="2020-10" db="EMBL/GenBank/DDBJ databases">
        <authorList>
            <person name="Gilroy R."/>
        </authorList>
    </citation>
    <scope>NUCLEOTIDE SEQUENCE</scope>
    <source>
        <strain evidence="6">4509</strain>
    </source>
</reference>
<dbReference type="InterPro" id="IPR001478">
    <property type="entry name" value="PDZ"/>
</dbReference>
<protein>
    <submittedName>
        <fullName evidence="6">Trypsin-like peptidase domain-containing protein</fullName>
    </submittedName>
</protein>
<evidence type="ECO:0000313" key="6">
    <source>
        <dbReference type="EMBL" id="HIU42255.1"/>
    </source>
</evidence>
<dbReference type="SMART" id="SM00228">
    <property type="entry name" value="PDZ"/>
    <property type="match status" value="1"/>
</dbReference>
<sequence length="438" mass="45517">MENHDLNSKPTQQPPSGGFQVVSGQPAGEFQKVSHISGKEDTRVPVMADLSLNAKHRTGVKTFWMVLLVLAGVVLLLAAALGVLEWREHNSQSSGASVQLTLEQPPVSETESTSLDGGLSTEEIAAAAEDSVVGVITASLNSSGDGYITNSQGSGVILTSDGYIVTNAHVIGTADDANQTYLPAERLVVYFHNGESVDASLIAFDTNTDLAVIKVEVQQELTPAQLGDPDALVLGERVAAIGNPGGISLSGTITQGIVSGLDRTVTVGKVGGDQIPCIQTDAAINTGNSGGALLNKYGQVVGIVAIKMGDSYENIGFAIPMDLVKSVAEELISHGNVLLGRVRIGITYTTITQEMSSLYGIPAGLRIVEVDSESDCAGKLQPGDIVTAMDGSSVTDSSDIDPILQTKVPGDPLVLTVYRADENGEGYKTISIALMGEG</sequence>
<keyword evidence="2" id="KW-0378">Hydrolase</keyword>
<dbReference type="InterPro" id="IPR036034">
    <property type="entry name" value="PDZ_sf"/>
</dbReference>
<feature type="compositionally biased region" description="Polar residues" evidence="3">
    <location>
        <begin position="94"/>
        <end position="115"/>
    </location>
</feature>
<dbReference type="InterPro" id="IPR009003">
    <property type="entry name" value="Peptidase_S1_PA"/>
</dbReference>
<feature type="domain" description="PDZ" evidence="5">
    <location>
        <begin position="342"/>
        <end position="421"/>
    </location>
</feature>
<dbReference type="SUPFAM" id="SSF50156">
    <property type="entry name" value="PDZ domain-like"/>
    <property type="match status" value="1"/>
</dbReference>
<reference evidence="6" key="2">
    <citation type="journal article" date="2021" name="PeerJ">
        <title>Extensive microbial diversity within the chicken gut microbiome revealed by metagenomics and culture.</title>
        <authorList>
            <person name="Gilroy R."/>
            <person name="Ravi A."/>
            <person name="Getino M."/>
            <person name="Pursley I."/>
            <person name="Horton D.L."/>
            <person name="Alikhan N.F."/>
            <person name="Baker D."/>
            <person name="Gharbi K."/>
            <person name="Hall N."/>
            <person name="Watson M."/>
            <person name="Adriaenssens E.M."/>
            <person name="Foster-Nyarko E."/>
            <person name="Jarju S."/>
            <person name="Secka A."/>
            <person name="Antonio M."/>
            <person name="Oren A."/>
            <person name="Chaudhuri R.R."/>
            <person name="La Ragione R."/>
            <person name="Hildebrand F."/>
            <person name="Pallen M.J."/>
        </authorList>
    </citation>
    <scope>NUCLEOTIDE SEQUENCE</scope>
    <source>
        <strain evidence="6">4509</strain>
    </source>
</reference>
<dbReference type="Gene3D" id="2.40.10.120">
    <property type="match status" value="1"/>
</dbReference>
<dbReference type="PRINTS" id="PR00834">
    <property type="entry name" value="PROTEASES2C"/>
</dbReference>
<dbReference type="Pfam" id="PF13365">
    <property type="entry name" value="Trypsin_2"/>
    <property type="match status" value="1"/>
</dbReference>